<accession>A0A9P5WZE0</accession>
<name>A0A9P5WZE0_9AGAR</name>
<comment type="caution">
    <text evidence="2">The sequence shown here is derived from an EMBL/GenBank/DDBJ whole genome shotgun (WGS) entry which is preliminary data.</text>
</comment>
<dbReference type="AlphaFoldDB" id="A0A9P5WZE0"/>
<proteinExistence type="predicted"/>
<dbReference type="Proteomes" id="UP000807342">
    <property type="component" value="Unassembled WGS sequence"/>
</dbReference>
<evidence type="ECO:0000313" key="2">
    <source>
        <dbReference type="EMBL" id="KAF9441362.1"/>
    </source>
</evidence>
<evidence type="ECO:0000313" key="3">
    <source>
        <dbReference type="Proteomes" id="UP000807342"/>
    </source>
</evidence>
<organism evidence="2 3">
    <name type="scientific">Macrolepiota fuliginosa MF-IS2</name>
    <dbReference type="NCBI Taxonomy" id="1400762"/>
    <lineage>
        <taxon>Eukaryota</taxon>
        <taxon>Fungi</taxon>
        <taxon>Dikarya</taxon>
        <taxon>Basidiomycota</taxon>
        <taxon>Agaricomycotina</taxon>
        <taxon>Agaricomycetes</taxon>
        <taxon>Agaricomycetidae</taxon>
        <taxon>Agaricales</taxon>
        <taxon>Agaricineae</taxon>
        <taxon>Agaricaceae</taxon>
        <taxon>Macrolepiota</taxon>
    </lineage>
</organism>
<reference evidence="2" key="1">
    <citation type="submission" date="2020-11" db="EMBL/GenBank/DDBJ databases">
        <authorList>
            <consortium name="DOE Joint Genome Institute"/>
            <person name="Ahrendt S."/>
            <person name="Riley R."/>
            <person name="Andreopoulos W."/>
            <person name="Labutti K."/>
            <person name="Pangilinan J."/>
            <person name="Ruiz-Duenas F.J."/>
            <person name="Barrasa J.M."/>
            <person name="Sanchez-Garcia M."/>
            <person name="Camarero S."/>
            <person name="Miyauchi S."/>
            <person name="Serrano A."/>
            <person name="Linde D."/>
            <person name="Babiker R."/>
            <person name="Drula E."/>
            <person name="Ayuso-Fernandez I."/>
            <person name="Pacheco R."/>
            <person name="Padilla G."/>
            <person name="Ferreira P."/>
            <person name="Barriuso J."/>
            <person name="Kellner H."/>
            <person name="Castanera R."/>
            <person name="Alfaro M."/>
            <person name="Ramirez L."/>
            <person name="Pisabarro A.G."/>
            <person name="Kuo A."/>
            <person name="Tritt A."/>
            <person name="Lipzen A."/>
            <person name="He G."/>
            <person name="Yan M."/>
            <person name="Ng V."/>
            <person name="Cullen D."/>
            <person name="Martin F."/>
            <person name="Rosso M.-N."/>
            <person name="Henrissat B."/>
            <person name="Hibbett D."/>
            <person name="Martinez A.T."/>
            <person name="Grigoriev I.V."/>
        </authorList>
    </citation>
    <scope>NUCLEOTIDE SEQUENCE</scope>
    <source>
        <strain evidence="2">MF-IS2</strain>
    </source>
</reference>
<dbReference type="EMBL" id="MU151937">
    <property type="protein sequence ID" value="KAF9441362.1"/>
    <property type="molecule type" value="Genomic_DNA"/>
</dbReference>
<gene>
    <name evidence="2" type="ORF">P691DRAFT_854931</name>
</gene>
<feature type="region of interest" description="Disordered" evidence="1">
    <location>
        <begin position="104"/>
        <end position="133"/>
    </location>
</feature>
<protein>
    <submittedName>
        <fullName evidence="2">Uncharacterized protein</fullName>
    </submittedName>
</protein>
<evidence type="ECO:0000256" key="1">
    <source>
        <dbReference type="SAM" id="MobiDB-lite"/>
    </source>
</evidence>
<sequence length="180" mass="20662">MNKLGFKKKKTPLTPMWALPLLKSSPQHLPDFLSKMTQPRLRMQVVMVHLESTTRMVSRLVNTGGSFYLQEVMSYNPSVDSLETKVESYNKWSIPLELLVADADEEEDDEFDCSSAEEEDDEEDEASNDDSFEEDNVPWRWKMMKMTMGCGGIWCCHQDGKNLGKYKYPGDYHGAPYTNA</sequence>
<keyword evidence="3" id="KW-1185">Reference proteome</keyword>